<dbReference type="RefSeq" id="WP_197285405.1">
    <property type="nucleotide sequence ID" value="NZ_CP159837.1"/>
</dbReference>
<proteinExistence type="predicted"/>
<reference evidence="1" key="1">
    <citation type="submission" date="2024-07" db="EMBL/GenBank/DDBJ databases">
        <authorList>
            <person name="Kim Y.J."/>
            <person name="Jeong J.Y."/>
        </authorList>
    </citation>
    <scope>NUCLEOTIDE SEQUENCE</scope>
    <source>
        <strain evidence="1">GIHE-MW2</strain>
    </source>
</reference>
<gene>
    <name evidence="1" type="ORF">ABWT76_002403</name>
</gene>
<dbReference type="AlphaFoldDB" id="A0AAU8JL77"/>
<name>A0AAU8JL77_9CYAN</name>
<dbReference type="EMBL" id="CP159837">
    <property type="protein sequence ID" value="XCM39470.1"/>
    <property type="molecule type" value="Genomic_DNA"/>
</dbReference>
<sequence length="77" mass="8460">MMNGKIALDTSVVIRYLNGNPEIVNQVLQFSSVILPVTVVGELIFGAENSGKKLQNLTNYFQFIDACEVLPMGRKTA</sequence>
<evidence type="ECO:0000313" key="1">
    <source>
        <dbReference type="EMBL" id="XCM39470.1"/>
    </source>
</evidence>
<protein>
    <submittedName>
        <fullName evidence="1">PIN domain-containing protein</fullName>
    </submittedName>
</protein>
<accession>A0AAU8JL77</accession>
<organism evidence="1">
    <name type="scientific">Planktothricoides raciborskii GIHE-MW2</name>
    <dbReference type="NCBI Taxonomy" id="2792601"/>
    <lineage>
        <taxon>Bacteria</taxon>
        <taxon>Bacillati</taxon>
        <taxon>Cyanobacteriota</taxon>
        <taxon>Cyanophyceae</taxon>
        <taxon>Oscillatoriophycideae</taxon>
        <taxon>Oscillatoriales</taxon>
        <taxon>Oscillatoriaceae</taxon>
        <taxon>Planktothricoides</taxon>
    </lineage>
</organism>
<dbReference type="Gene3D" id="3.40.50.1010">
    <property type="entry name" value="5'-nuclease"/>
    <property type="match status" value="1"/>
</dbReference>
<dbReference type="InterPro" id="IPR029060">
    <property type="entry name" value="PIN-like_dom_sf"/>
</dbReference>
<dbReference type="SUPFAM" id="SSF88723">
    <property type="entry name" value="PIN domain-like"/>
    <property type="match status" value="1"/>
</dbReference>